<comment type="caution">
    <text evidence="1">The sequence shown here is derived from an EMBL/GenBank/DDBJ whole genome shotgun (WGS) entry which is preliminary data.</text>
</comment>
<dbReference type="Proteomes" id="UP000518206">
    <property type="component" value="Unassembled WGS sequence"/>
</dbReference>
<organism evidence="1 2">
    <name type="scientific">Cellulomonas cellasea</name>
    <dbReference type="NCBI Taxonomy" id="43670"/>
    <lineage>
        <taxon>Bacteria</taxon>
        <taxon>Bacillati</taxon>
        <taxon>Actinomycetota</taxon>
        <taxon>Actinomycetes</taxon>
        <taxon>Micrococcales</taxon>
        <taxon>Cellulomonadaceae</taxon>
        <taxon>Cellulomonas</taxon>
    </lineage>
</organism>
<dbReference type="RefSeq" id="WP_183297279.1">
    <property type="nucleotide sequence ID" value="NZ_JACHVX010000005.1"/>
</dbReference>
<name>A0A7W4YC00_9CELL</name>
<sequence>MTSFLAYVWVPGSDVPGVLRRFVDRYVAAEQPVYQRPLAALLRTYVDLDPAEGDEAELADARRNPEAVHGFSIYLRGAVHDEAIITLTEESDLVLGLGIDDRDESPEAWDEAVHLLDHLMGEFDAVSGMAGGDWVRPPQSALAWVDEEPDLRVGRDLRPLIEPPSSHSP</sequence>
<dbReference type="AlphaFoldDB" id="A0A7W4YC00"/>
<proteinExistence type="predicted"/>
<dbReference type="EMBL" id="JACHVX010000005">
    <property type="protein sequence ID" value="MBB2924490.1"/>
    <property type="molecule type" value="Genomic_DNA"/>
</dbReference>
<accession>A0A7W4YC00</accession>
<protein>
    <submittedName>
        <fullName evidence="1">Uncharacterized protein</fullName>
    </submittedName>
</protein>
<gene>
    <name evidence="1" type="ORF">FHR80_003423</name>
</gene>
<evidence type="ECO:0000313" key="1">
    <source>
        <dbReference type="EMBL" id="MBB2924490.1"/>
    </source>
</evidence>
<evidence type="ECO:0000313" key="2">
    <source>
        <dbReference type="Proteomes" id="UP000518206"/>
    </source>
</evidence>
<reference evidence="1 2" key="2">
    <citation type="submission" date="2020-08" db="EMBL/GenBank/DDBJ databases">
        <authorList>
            <person name="Partida-Martinez L."/>
            <person name="Huntemann M."/>
            <person name="Clum A."/>
            <person name="Wang J."/>
            <person name="Palaniappan K."/>
            <person name="Ritter S."/>
            <person name="Chen I.-M."/>
            <person name="Stamatis D."/>
            <person name="Reddy T."/>
            <person name="O'Malley R."/>
            <person name="Daum C."/>
            <person name="Shapiro N."/>
            <person name="Ivanova N."/>
            <person name="Kyrpides N."/>
            <person name="Woyke T."/>
        </authorList>
    </citation>
    <scope>NUCLEOTIDE SEQUENCE [LARGE SCALE GENOMIC DNA]</scope>
    <source>
        <strain evidence="1 2">RAS26</strain>
    </source>
</reference>
<reference evidence="1 2" key="1">
    <citation type="submission" date="2020-08" db="EMBL/GenBank/DDBJ databases">
        <title>The Agave Microbiome: Exploring the role of microbial communities in plant adaptations to desert environments.</title>
        <authorList>
            <person name="Partida-Martinez L.P."/>
        </authorList>
    </citation>
    <scope>NUCLEOTIDE SEQUENCE [LARGE SCALE GENOMIC DNA]</scope>
    <source>
        <strain evidence="1 2">RAS26</strain>
    </source>
</reference>